<organism evidence="2 3">
    <name type="scientific">Synaphobranchus kaupii</name>
    <name type="common">Kaup's arrowtooth eel</name>
    <dbReference type="NCBI Taxonomy" id="118154"/>
    <lineage>
        <taxon>Eukaryota</taxon>
        <taxon>Metazoa</taxon>
        <taxon>Chordata</taxon>
        <taxon>Craniata</taxon>
        <taxon>Vertebrata</taxon>
        <taxon>Euteleostomi</taxon>
        <taxon>Actinopterygii</taxon>
        <taxon>Neopterygii</taxon>
        <taxon>Teleostei</taxon>
        <taxon>Anguilliformes</taxon>
        <taxon>Synaphobranchidae</taxon>
        <taxon>Synaphobranchus</taxon>
    </lineage>
</organism>
<sequence>MNLSAEAVPCLSEVSGGDKRWGRSPPVTDGPASWRFRPQSNHATRKAPARSALGLSLLGPGEREADVTETEAVLCLETVKPRKIL</sequence>
<feature type="region of interest" description="Disordered" evidence="1">
    <location>
        <begin position="14"/>
        <end position="49"/>
    </location>
</feature>
<protein>
    <submittedName>
        <fullName evidence="2">Uncharacterized protein</fullName>
    </submittedName>
</protein>
<dbReference type="OrthoDB" id="10457355at2759"/>
<evidence type="ECO:0000256" key="1">
    <source>
        <dbReference type="SAM" id="MobiDB-lite"/>
    </source>
</evidence>
<dbReference type="Proteomes" id="UP001152622">
    <property type="component" value="Chromosome 3"/>
</dbReference>
<keyword evidence="3" id="KW-1185">Reference proteome</keyword>
<name>A0A9Q1FVN5_SYNKA</name>
<comment type="caution">
    <text evidence="2">The sequence shown here is derived from an EMBL/GenBank/DDBJ whole genome shotgun (WGS) entry which is preliminary data.</text>
</comment>
<evidence type="ECO:0000313" key="2">
    <source>
        <dbReference type="EMBL" id="KAJ8368525.1"/>
    </source>
</evidence>
<dbReference type="EMBL" id="JAINUF010000003">
    <property type="protein sequence ID" value="KAJ8368525.1"/>
    <property type="molecule type" value="Genomic_DNA"/>
</dbReference>
<evidence type="ECO:0000313" key="3">
    <source>
        <dbReference type="Proteomes" id="UP001152622"/>
    </source>
</evidence>
<gene>
    <name evidence="2" type="ORF">SKAU_G00085530</name>
</gene>
<dbReference type="AlphaFoldDB" id="A0A9Q1FVN5"/>
<reference evidence="2" key="1">
    <citation type="journal article" date="2023" name="Science">
        <title>Genome structures resolve the early diversification of teleost fishes.</title>
        <authorList>
            <person name="Parey E."/>
            <person name="Louis A."/>
            <person name="Montfort J."/>
            <person name="Bouchez O."/>
            <person name="Roques C."/>
            <person name="Iampietro C."/>
            <person name="Lluch J."/>
            <person name="Castinel A."/>
            <person name="Donnadieu C."/>
            <person name="Desvignes T."/>
            <person name="Floi Bucao C."/>
            <person name="Jouanno E."/>
            <person name="Wen M."/>
            <person name="Mejri S."/>
            <person name="Dirks R."/>
            <person name="Jansen H."/>
            <person name="Henkel C."/>
            <person name="Chen W.J."/>
            <person name="Zahm M."/>
            <person name="Cabau C."/>
            <person name="Klopp C."/>
            <person name="Thompson A.W."/>
            <person name="Robinson-Rechavi M."/>
            <person name="Braasch I."/>
            <person name="Lecointre G."/>
            <person name="Bobe J."/>
            <person name="Postlethwait J.H."/>
            <person name="Berthelot C."/>
            <person name="Roest Crollius H."/>
            <person name="Guiguen Y."/>
        </authorList>
    </citation>
    <scope>NUCLEOTIDE SEQUENCE</scope>
    <source>
        <strain evidence="2">WJC10195</strain>
    </source>
</reference>
<accession>A0A9Q1FVN5</accession>
<proteinExistence type="predicted"/>